<evidence type="ECO:0000256" key="1">
    <source>
        <dbReference type="SAM" id="Phobius"/>
    </source>
</evidence>
<sequence length="208" mass="23519">MPSQKKLVLIISIVVFTGVVAVSFGFLDEGGVGEESTEVPNYEAIAVVREVLDGDTLKVNILQELNPHEGVELGKDKIRLAGIDTEEMDVHKAVSEHKDVKNMTQAEYEETIYYQHALAAKNLIKSLAPKETKIYLDIDDLAHGKGPYRGLYGRLITVVYIKDEEKWINLNSEVLNQEYPTDYDQSYKLIINSYNSEFNPYDWLSSNS</sequence>
<keyword evidence="1" id="KW-0472">Membrane</keyword>
<keyword evidence="1" id="KW-0812">Transmembrane</keyword>
<evidence type="ECO:0008006" key="4">
    <source>
        <dbReference type="Google" id="ProtNLM"/>
    </source>
</evidence>
<dbReference type="Proteomes" id="UP000070491">
    <property type="component" value="Unassembled WGS sequence"/>
</dbReference>
<name>A0A133VIF3_9EURY</name>
<accession>A0A133VIF3</accession>
<gene>
    <name evidence="2" type="ORF">AKJ53_01015</name>
</gene>
<proteinExistence type="predicted"/>
<keyword evidence="1" id="KW-1133">Transmembrane helix</keyword>
<dbReference type="Gene3D" id="2.40.50.90">
    <property type="match status" value="1"/>
</dbReference>
<dbReference type="InterPro" id="IPR035437">
    <property type="entry name" value="SNase_OB-fold_sf"/>
</dbReference>
<organism evidence="2 3">
    <name type="scientific">candidate division MSBL1 archaeon SCGC-AAA382F02</name>
    <dbReference type="NCBI Taxonomy" id="1698282"/>
    <lineage>
        <taxon>Archaea</taxon>
        <taxon>Methanobacteriati</taxon>
        <taxon>Methanobacteriota</taxon>
        <taxon>candidate division MSBL1</taxon>
    </lineage>
</organism>
<protein>
    <recommendedName>
        <fullName evidence="4">TNase-like domain-containing protein</fullName>
    </recommendedName>
</protein>
<dbReference type="SUPFAM" id="SSF50199">
    <property type="entry name" value="Staphylococcal nuclease"/>
    <property type="match status" value="1"/>
</dbReference>
<evidence type="ECO:0000313" key="2">
    <source>
        <dbReference type="EMBL" id="KXB06225.1"/>
    </source>
</evidence>
<keyword evidence="3" id="KW-1185">Reference proteome</keyword>
<feature type="transmembrane region" description="Helical" evidence="1">
    <location>
        <begin position="7"/>
        <end position="27"/>
    </location>
</feature>
<reference evidence="2 3" key="1">
    <citation type="journal article" date="2016" name="Sci. Rep.">
        <title>Metabolic traits of an uncultured archaeal lineage -MSBL1- from brine pools of the Red Sea.</title>
        <authorList>
            <person name="Mwirichia R."/>
            <person name="Alam I."/>
            <person name="Rashid M."/>
            <person name="Vinu M."/>
            <person name="Ba-Alawi W."/>
            <person name="Anthony Kamau A."/>
            <person name="Kamanda Ngugi D."/>
            <person name="Goker M."/>
            <person name="Klenk H.P."/>
            <person name="Bajic V."/>
            <person name="Stingl U."/>
        </authorList>
    </citation>
    <scope>NUCLEOTIDE SEQUENCE [LARGE SCALE GENOMIC DNA]</scope>
    <source>
        <strain evidence="2">SCGC-AAA382F02</strain>
    </source>
</reference>
<dbReference type="AlphaFoldDB" id="A0A133VIF3"/>
<comment type="caution">
    <text evidence="2">The sequence shown here is derived from an EMBL/GenBank/DDBJ whole genome shotgun (WGS) entry which is preliminary data.</text>
</comment>
<dbReference type="EMBL" id="LHYG01000010">
    <property type="protein sequence ID" value="KXB06225.1"/>
    <property type="molecule type" value="Genomic_DNA"/>
</dbReference>
<evidence type="ECO:0000313" key="3">
    <source>
        <dbReference type="Proteomes" id="UP000070491"/>
    </source>
</evidence>